<evidence type="ECO:0000313" key="3">
    <source>
        <dbReference type="Proteomes" id="UP000246058"/>
    </source>
</evidence>
<keyword evidence="3" id="KW-1185">Reference proteome</keyword>
<dbReference type="Proteomes" id="UP000246058">
    <property type="component" value="Chromosome"/>
</dbReference>
<dbReference type="Gene3D" id="1.20.1330.10">
    <property type="entry name" value="f41 fragment of flagellin, N-terminal domain"/>
    <property type="match status" value="1"/>
</dbReference>
<dbReference type="InterPro" id="IPR046358">
    <property type="entry name" value="Flagellin_C"/>
</dbReference>
<organism evidence="2 3">
    <name type="scientific">Methylobacterium radiodurans</name>
    <dbReference type="NCBI Taxonomy" id="2202828"/>
    <lineage>
        <taxon>Bacteria</taxon>
        <taxon>Pseudomonadati</taxon>
        <taxon>Pseudomonadota</taxon>
        <taxon>Alphaproteobacteria</taxon>
        <taxon>Hyphomicrobiales</taxon>
        <taxon>Methylobacteriaceae</taxon>
        <taxon>Methylobacterium</taxon>
    </lineage>
</organism>
<dbReference type="AlphaFoldDB" id="A0A2U8W0D9"/>
<evidence type="ECO:0000259" key="1">
    <source>
        <dbReference type="Pfam" id="PF00700"/>
    </source>
</evidence>
<sequence>MLTLKAGGNIDIGFGTSGTAAIPSTGTDIGGAKGNSSTRATLAAQFNNLLAQITQQAQDSGYNGINLLSRTSSDVNENSLKVTFNEKGTSNLNIAGVKYDADGLGLKSVVNNFQNDDEINVAMQQLTDATAKLRTQSSTFGSNLTIVQNRQDFSKQMINILDTGSANLVNADMNEEAANSQALSTRNSLAVSALSLANQAQQGILQLLR</sequence>
<proteinExistence type="predicted"/>
<dbReference type="Pfam" id="PF00700">
    <property type="entry name" value="Flagellin_C"/>
    <property type="match status" value="1"/>
</dbReference>
<evidence type="ECO:0000313" key="2">
    <source>
        <dbReference type="EMBL" id="AWN38922.1"/>
    </source>
</evidence>
<dbReference type="OrthoDB" id="9808068at2"/>
<dbReference type="SUPFAM" id="SSF64518">
    <property type="entry name" value="Phase 1 flagellin"/>
    <property type="match status" value="1"/>
</dbReference>
<accession>A0A2U8W0D9</accession>
<protein>
    <recommendedName>
        <fullName evidence="1">Flagellin C-terminal domain-containing protein</fullName>
    </recommendedName>
</protein>
<reference evidence="2 3" key="1">
    <citation type="submission" date="2018-05" db="EMBL/GenBank/DDBJ databases">
        <title>Complete Genome Sequence of Methylobacterium sp. 17Sr1-43.</title>
        <authorList>
            <person name="Srinivasan S."/>
        </authorList>
    </citation>
    <scope>NUCLEOTIDE SEQUENCE [LARGE SCALE GENOMIC DNA]</scope>
    <source>
        <strain evidence="2 3">17Sr1-43</strain>
    </source>
</reference>
<gene>
    <name evidence="2" type="ORF">DK427_09060</name>
</gene>
<name>A0A2U8W0D9_9HYPH</name>
<dbReference type="EMBL" id="CP029551">
    <property type="protein sequence ID" value="AWN38922.1"/>
    <property type="molecule type" value="Genomic_DNA"/>
</dbReference>
<dbReference type="KEGG" id="meti:DK427_09060"/>
<feature type="domain" description="Flagellin C-terminal" evidence="1">
    <location>
        <begin position="124"/>
        <end position="208"/>
    </location>
</feature>